<dbReference type="RefSeq" id="WP_109414233.1">
    <property type="nucleotide sequence ID" value="NZ_QEAS01000002.1"/>
</dbReference>
<dbReference type="InterPro" id="IPR037171">
    <property type="entry name" value="NagB/RpiA_transferase-like"/>
</dbReference>
<dbReference type="GO" id="GO:0004342">
    <property type="term" value="F:glucosamine-6-phosphate deaminase activity"/>
    <property type="evidence" value="ECO:0007669"/>
    <property type="project" value="InterPro"/>
</dbReference>
<dbReference type="SUPFAM" id="SSF100950">
    <property type="entry name" value="NagB/RpiA/CoA transferase-like"/>
    <property type="match status" value="1"/>
</dbReference>
<evidence type="ECO:0000259" key="1">
    <source>
        <dbReference type="Pfam" id="PF01182"/>
    </source>
</evidence>
<dbReference type="Gene3D" id="3.40.50.1360">
    <property type="match status" value="1"/>
</dbReference>
<comment type="caution">
    <text evidence="2">The sequence shown here is derived from an EMBL/GenBank/DDBJ whole genome shotgun (WGS) entry which is preliminary data.</text>
</comment>
<dbReference type="AlphaFoldDB" id="A0A2U2PKL7"/>
<dbReference type="PANTHER" id="PTHR11280:SF6">
    <property type="entry name" value="GLUCOSAMINE-6-PHOSPHATE ISOMERASE NAGB"/>
    <property type="match status" value="1"/>
</dbReference>
<dbReference type="Proteomes" id="UP000245647">
    <property type="component" value="Unassembled WGS sequence"/>
</dbReference>
<reference evidence="2 3" key="1">
    <citation type="submission" date="2018-04" db="EMBL/GenBank/DDBJ databases">
        <title>Pedobacter chongqingensis sp. nov., isolated from a rottenly hemp rope.</title>
        <authorList>
            <person name="Cai Y."/>
        </authorList>
    </citation>
    <scope>NUCLEOTIDE SEQUENCE [LARGE SCALE GENOMIC DNA]</scope>
    <source>
        <strain evidence="2 3">FJ4-8</strain>
    </source>
</reference>
<dbReference type="GO" id="GO:0042802">
    <property type="term" value="F:identical protein binding"/>
    <property type="evidence" value="ECO:0007669"/>
    <property type="project" value="TreeGrafter"/>
</dbReference>
<evidence type="ECO:0000313" key="2">
    <source>
        <dbReference type="EMBL" id="PWG81955.1"/>
    </source>
</evidence>
<dbReference type="GO" id="GO:0005737">
    <property type="term" value="C:cytoplasm"/>
    <property type="evidence" value="ECO:0007669"/>
    <property type="project" value="TreeGrafter"/>
</dbReference>
<feature type="domain" description="Glucosamine/galactosamine-6-phosphate isomerase" evidence="1">
    <location>
        <begin position="17"/>
        <end position="238"/>
    </location>
</feature>
<dbReference type="GO" id="GO:0006046">
    <property type="term" value="P:N-acetylglucosamine catabolic process"/>
    <property type="evidence" value="ECO:0007669"/>
    <property type="project" value="TreeGrafter"/>
</dbReference>
<protein>
    <submittedName>
        <fullName evidence="2">Glucosamine-6-phosphate deaminase</fullName>
    </submittedName>
</protein>
<dbReference type="CDD" id="cd01399">
    <property type="entry name" value="GlcN6P_deaminase"/>
    <property type="match status" value="1"/>
</dbReference>
<gene>
    <name evidence="2" type="ORF">DDR33_02690</name>
</gene>
<name>A0A2U2PKL7_9SPHI</name>
<proteinExistence type="predicted"/>
<dbReference type="GO" id="GO:0006043">
    <property type="term" value="P:glucosamine catabolic process"/>
    <property type="evidence" value="ECO:0007669"/>
    <property type="project" value="TreeGrafter"/>
</dbReference>
<dbReference type="EMBL" id="QEAS01000002">
    <property type="protein sequence ID" value="PWG81955.1"/>
    <property type="molecule type" value="Genomic_DNA"/>
</dbReference>
<dbReference type="OrthoDB" id="9791139at2"/>
<evidence type="ECO:0000313" key="3">
    <source>
        <dbReference type="Proteomes" id="UP000245647"/>
    </source>
</evidence>
<accession>A0A2U2PKL7</accession>
<dbReference type="InterPro" id="IPR006148">
    <property type="entry name" value="Glc/Gal-6P_isomerase"/>
</dbReference>
<dbReference type="InterPro" id="IPR004547">
    <property type="entry name" value="Glucosamine6P_isomerase"/>
</dbReference>
<dbReference type="PANTHER" id="PTHR11280">
    <property type="entry name" value="GLUCOSAMINE-6-PHOSPHATE ISOMERASE"/>
    <property type="match status" value="1"/>
</dbReference>
<keyword evidence="3" id="KW-1185">Reference proteome</keyword>
<dbReference type="Pfam" id="PF01182">
    <property type="entry name" value="Glucosamine_iso"/>
    <property type="match status" value="1"/>
</dbReference>
<sequence>MINQFQAGLLNVEVYSSREEMGQEAAKAAAEKIRELLDKKEQINIIFAAAPSQNEFLQALRTDTSISWEKINAFHMDEYLGLDADAPQGFGNFLKEHIFGGLPFRNVYYLNGNADKPGDECSHYTELLLQNPPDIVFMGIGENGHLAFNDPPVADFNDPHKVKVVELDPVCRQQQVNDGCFESLDLVPLSALTLTLPALMEAGTIFCMVPGIKKAQAVQDTVMQDMAEAYPSTILRGHARATLFLDRDSSSMLSEQIPVQ</sequence>
<dbReference type="GO" id="GO:0005975">
    <property type="term" value="P:carbohydrate metabolic process"/>
    <property type="evidence" value="ECO:0007669"/>
    <property type="project" value="InterPro"/>
</dbReference>
<organism evidence="2 3">
    <name type="scientific">Pararcticibacter amylolyticus</name>
    <dbReference type="NCBI Taxonomy" id="2173175"/>
    <lineage>
        <taxon>Bacteria</taxon>
        <taxon>Pseudomonadati</taxon>
        <taxon>Bacteroidota</taxon>
        <taxon>Sphingobacteriia</taxon>
        <taxon>Sphingobacteriales</taxon>
        <taxon>Sphingobacteriaceae</taxon>
        <taxon>Pararcticibacter</taxon>
    </lineage>
</organism>
<dbReference type="GO" id="GO:0019262">
    <property type="term" value="P:N-acetylneuraminate catabolic process"/>
    <property type="evidence" value="ECO:0007669"/>
    <property type="project" value="TreeGrafter"/>
</dbReference>